<proteinExistence type="predicted"/>
<evidence type="ECO:0000313" key="4">
    <source>
        <dbReference type="EnsemblMetazoa" id="CapteP26295"/>
    </source>
</evidence>
<reference evidence="4" key="3">
    <citation type="submission" date="2015-06" db="UniProtKB">
        <authorList>
            <consortium name="EnsemblMetazoa"/>
        </authorList>
    </citation>
    <scope>IDENTIFICATION</scope>
</reference>
<feature type="non-terminal residue" evidence="3">
    <location>
        <position position="262"/>
    </location>
</feature>
<dbReference type="OMA" id="TCKNEES"/>
<protein>
    <recommendedName>
        <fullName evidence="2">ESF1 RRM domain-containing protein</fullName>
    </recommendedName>
</protein>
<evidence type="ECO:0000256" key="1">
    <source>
        <dbReference type="SAM" id="MobiDB-lite"/>
    </source>
</evidence>
<name>R7TSV6_CAPTE</name>
<dbReference type="EnsemblMetazoa" id="CapteT26295">
    <property type="protein sequence ID" value="CapteP26295"/>
    <property type="gene ID" value="CapteG26295"/>
</dbReference>
<feature type="region of interest" description="Disordered" evidence="1">
    <location>
        <begin position="51"/>
        <end position="175"/>
    </location>
</feature>
<feature type="domain" description="ESF1 RRM" evidence="2">
    <location>
        <begin position="190"/>
        <end position="260"/>
    </location>
</feature>
<feature type="compositionally biased region" description="Acidic residues" evidence="1">
    <location>
        <begin position="73"/>
        <end position="108"/>
    </location>
</feature>
<evidence type="ECO:0000313" key="3">
    <source>
        <dbReference type="EMBL" id="ELT94110.1"/>
    </source>
</evidence>
<dbReference type="EMBL" id="KB309537">
    <property type="protein sequence ID" value="ELT94110.1"/>
    <property type="molecule type" value="Genomic_DNA"/>
</dbReference>
<dbReference type="Proteomes" id="UP000014760">
    <property type="component" value="Unassembled WGS sequence"/>
</dbReference>
<dbReference type="PANTHER" id="PTHR12202:SF0">
    <property type="entry name" value="ESF1 HOMOLOG"/>
    <property type="match status" value="1"/>
</dbReference>
<dbReference type="OrthoDB" id="431825at2759"/>
<accession>R7TSV6</accession>
<gene>
    <name evidence="3" type="ORF">CAPTEDRAFT_26295</name>
</gene>
<dbReference type="InterPro" id="IPR056750">
    <property type="entry name" value="RRM_ESF1"/>
</dbReference>
<feature type="compositionally biased region" description="Acidic residues" evidence="1">
    <location>
        <begin position="157"/>
        <end position="170"/>
    </location>
</feature>
<reference evidence="5" key="1">
    <citation type="submission" date="2012-12" db="EMBL/GenBank/DDBJ databases">
        <authorList>
            <person name="Hellsten U."/>
            <person name="Grimwood J."/>
            <person name="Chapman J.A."/>
            <person name="Shapiro H."/>
            <person name="Aerts A."/>
            <person name="Otillar R.P."/>
            <person name="Terry A.Y."/>
            <person name="Boore J.L."/>
            <person name="Simakov O."/>
            <person name="Marletaz F."/>
            <person name="Cho S.-J."/>
            <person name="Edsinger-Gonzales E."/>
            <person name="Havlak P."/>
            <person name="Kuo D.-H."/>
            <person name="Larsson T."/>
            <person name="Lv J."/>
            <person name="Arendt D."/>
            <person name="Savage R."/>
            <person name="Osoegawa K."/>
            <person name="de Jong P."/>
            <person name="Lindberg D.R."/>
            <person name="Seaver E.C."/>
            <person name="Weisblat D.A."/>
            <person name="Putnam N.H."/>
            <person name="Grigoriev I.V."/>
            <person name="Rokhsar D.S."/>
        </authorList>
    </citation>
    <scope>NUCLEOTIDE SEQUENCE</scope>
    <source>
        <strain evidence="5">I ESC-2004</strain>
    </source>
</reference>
<dbReference type="PANTHER" id="PTHR12202">
    <property type="entry name" value="ESF1 HOMOLOG"/>
    <property type="match status" value="1"/>
</dbReference>
<evidence type="ECO:0000259" key="2">
    <source>
        <dbReference type="Pfam" id="PF25121"/>
    </source>
</evidence>
<dbReference type="GO" id="GO:0003723">
    <property type="term" value="F:RNA binding"/>
    <property type="evidence" value="ECO:0007669"/>
    <property type="project" value="TreeGrafter"/>
</dbReference>
<dbReference type="EMBL" id="AMQN01000309">
    <property type="status" value="NOT_ANNOTATED_CDS"/>
    <property type="molecule type" value="Genomic_DNA"/>
</dbReference>
<organism evidence="3">
    <name type="scientific">Capitella teleta</name>
    <name type="common">Polychaete worm</name>
    <dbReference type="NCBI Taxonomy" id="283909"/>
    <lineage>
        <taxon>Eukaryota</taxon>
        <taxon>Metazoa</taxon>
        <taxon>Spiralia</taxon>
        <taxon>Lophotrochozoa</taxon>
        <taxon>Annelida</taxon>
        <taxon>Polychaeta</taxon>
        <taxon>Sedentaria</taxon>
        <taxon>Scolecida</taxon>
        <taxon>Capitellidae</taxon>
        <taxon>Capitella</taxon>
    </lineage>
</organism>
<dbReference type="Pfam" id="PF25121">
    <property type="entry name" value="RRM_ESF1"/>
    <property type="match status" value="1"/>
</dbReference>
<dbReference type="HOGENOM" id="CLU_1063816_0_0_1"/>
<feature type="region of interest" description="Disordered" evidence="1">
    <location>
        <begin position="238"/>
        <end position="262"/>
    </location>
</feature>
<dbReference type="InterPro" id="IPR039754">
    <property type="entry name" value="Esf1"/>
</dbReference>
<dbReference type="GO" id="GO:0006364">
    <property type="term" value="P:rRNA processing"/>
    <property type="evidence" value="ECO:0007669"/>
    <property type="project" value="InterPro"/>
</dbReference>
<dbReference type="AlphaFoldDB" id="R7TSV6"/>
<keyword evidence="5" id="KW-1185">Reference proteome</keyword>
<sequence>MDPMKKDERFSHVAKDPRFHKMARNYRKVKIDKRFEGMMKDDQFKVKYTVDPRGRPINATSNENLRRFYDLSSGEEDSDEEDDDQEEEEEMEGEEGNKDEDEESEEEEFISKEELRKKKKKKQEMQSSDEEEEEKDEEEENDSSVDYARGQGNIESSTEEEFSDEDSGGEELDHRWNEVDQTAVIGVDSTHRLAICNMNWDRMKAVDLFVLLASFVPSGGVLKVVSIYPSEFGRERMAEEEALGPRELREKAEQIERKAEEE</sequence>
<dbReference type="STRING" id="283909.R7TSV6"/>
<feature type="compositionally biased region" description="Acidic residues" evidence="1">
    <location>
        <begin position="127"/>
        <end position="143"/>
    </location>
</feature>
<evidence type="ECO:0000313" key="5">
    <source>
        <dbReference type="Proteomes" id="UP000014760"/>
    </source>
</evidence>
<reference evidence="3 5" key="2">
    <citation type="journal article" date="2013" name="Nature">
        <title>Insights into bilaterian evolution from three spiralian genomes.</title>
        <authorList>
            <person name="Simakov O."/>
            <person name="Marletaz F."/>
            <person name="Cho S.J."/>
            <person name="Edsinger-Gonzales E."/>
            <person name="Havlak P."/>
            <person name="Hellsten U."/>
            <person name="Kuo D.H."/>
            <person name="Larsson T."/>
            <person name="Lv J."/>
            <person name="Arendt D."/>
            <person name="Savage R."/>
            <person name="Osoegawa K."/>
            <person name="de Jong P."/>
            <person name="Grimwood J."/>
            <person name="Chapman J.A."/>
            <person name="Shapiro H."/>
            <person name="Aerts A."/>
            <person name="Otillar R.P."/>
            <person name="Terry A.Y."/>
            <person name="Boore J.L."/>
            <person name="Grigoriev I.V."/>
            <person name="Lindberg D.R."/>
            <person name="Seaver E.C."/>
            <person name="Weisblat D.A."/>
            <person name="Putnam N.H."/>
            <person name="Rokhsar D.S."/>
        </authorList>
    </citation>
    <scope>NUCLEOTIDE SEQUENCE</scope>
    <source>
        <strain evidence="3 5">I ESC-2004</strain>
    </source>
</reference>